<feature type="domain" description="Beta-lactamase-related" evidence="1">
    <location>
        <begin position="69"/>
        <end position="350"/>
    </location>
</feature>
<name>A0AAE1C2J0_9PEZI</name>
<dbReference type="SUPFAM" id="SSF56601">
    <property type="entry name" value="beta-lactamase/transpeptidase-like"/>
    <property type="match status" value="1"/>
</dbReference>
<dbReference type="Proteomes" id="UP001274830">
    <property type="component" value="Unassembled WGS sequence"/>
</dbReference>
<gene>
    <name evidence="2" type="ORF">LTR78_004616</name>
</gene>
<dbReference type="InterPro" id="IPR050789">
    <property type="entry name" value="Diverse_Enzym_Activities"/>
</dbReference>
<sequence>MPVNLSNWREAPHNVWGFIHVEELLMTQPIWKGTSLKELPTGEHNAFDGFDVKSMNLMALLDYTHTDGFIVLHKGKIIHEHYTNDNDASSKHIMFSMTKSVTGLIAGILHQEGKLDLKAEVKDYVAEVSRLYDGVTVQQCLDMQTGVKYDDNKHEYRAACGWEPLDGSEKCKTLREFLQHVEAPVDETKGFNYCSVNTDLLGLVIEKVTNRKLPELIQELLWQPMGADSNAAITIDSEGSPRAAGGMCATLRDIARIGQLLTDSGRGIVPKSWIDEILNGGNDEKFTKGQWSPAFKPSFETPAYHNCWVTDPGTKTLVALGVFGQQLMIDLEHDIVMAKTSSQLTSSEFDKMMLGSAAFREIQRILGV</sequence>
<dbReference type="PANTHER" id="PTHR43283">
    <property type="entry name" value="BETA-LACTAMASE-RELATED"/>
    <property type="match status" value="1"/>
</dbReference>
<proteinExistence type="predicted"/>
<protein>
    <recommendedName>
        <fullName evidence="1">Beta-lactamase-related domain-containing protein</fullName>
    </recommendedName>
</protein>
<dbReference type="PANTHER" id="PTHR43283:SF7">
    <property type="entry name" value="BETA-LACTAMASE-RELATED DOMAIN-CONTAINING PROTEIN"/>
    <property type="match status" value="1"/>
</dbReference>
<reference evidence="2" key="1">
    <citation type="submission" date="2023-07" db="EMBL/GenBank/DDBJ databases">
        <title>Black Yeasts Isolated from many extreme environments.</title>
        <authorList>
            <person name="Coleine C."/>
            <person name="Stajich J.E."/>
            <person name="Selbmann L."/>
        </authorList>
    </citation>
    <scope>NUCLEOTIDE SEQUENCE</scope>
    <source>
        <strain evidence="2">CCFEE 5485</strain>
    </source>
</reference>
<accession>A0AAE1C2J0</accession>
<comment type="caution">
    <text evidence="2">The sequence shown here is derived from an EMBL/GenBank/DDBJ whole genome shotgun (WGS) entry which is preliminary data.</text>
</comment>
<organism evidence="2 3">
    <name type="scientific">Recurvomyces mirabilis</name>
    <dbReference type="NCBI Taxonomy" id="574656"/>
    <lineage>
        <taxon>Eukaryota</taxon>
        <taxon>Fungi</taxon>
        <taxon>Dikarya</taxon>
        <taxon>Ascomycota</taxon>
        <taxon>Pezizomycotina</taxon>
        <taxon>Dothideomycetes</taxon>
        <taxon>Dothideomycetidae</taxon>
        <taxon>Mycosphaerellales</taxon>
        <taxon>Teratosphaeriaceae</taxon>
        <taxon>Recurvomyces</taxon>
    </lineage>
</organism>
<dbReference type="Gene3D" id="3.40.710.10">
    <property type="entry name" value="DD-peptidase/beta-lactamase superfamily"/>
    <property type="match status" value="1"/>
</dbReference>
<dbReference type="InterPro" id="IPR001466">
    <property type="entry name" value="Beta-lactam-related"/>
</dbReference>
<evidence type="ECO:0000313" key="2">
    <source>
        <dbReference type="EMBL" id="KAK3675533.1"/>
    </source>
</evidence>
<evidence type="ECO:0000259" key="1">
    <source>
        <dbReference type="Pfam" id="PF00144"/>
    </source>
</evidence>
<dbReference type="InterPro" id="IPR012338">
    <property type="entry name" value="Beta-lactam/transpept-like"/>
</dbReference>
<evidence type="ECO:0000313" key="3">
    <source>
        <dbReference type="Proteomes" id="UP001274830"/>
    </source>
</evidence>
<dbReference type="Pfam" id="PF00144">
    <property type="entry name" value="Beta-lactamase"/>
    <property type="match status" value="1"/>
</dbReference>
<keyword evidence="3" id="KW-1185">Reference proteome</keyword>
<dbReference type="AlphaFoldDB" id="A0AAE1C2J0"/>
<dbReference type="EMBL" id="JAUTXT010000014">
    <property type="protein sequence ID" value="KAK3675533.1"/>
    <property type="molecule type" value="Genomic_DNA"/>
</dbReference>